<gene>
    <name evidence="1" type="ORF">ET33_29960</name>
</gene>
<dbReference type="RefSeq" id="WP_036692878.1">
    <property type="nucleotide sequence ID" value="NZ_BSDJ01000028.1"/>
</dbReference>
<reference evidence="1 2" key="1">
    <citation type="submission" date="2014-06" db="EMBL/GenBank/DDBJ databases">
        <title>Draft genome sequence of Paenibacillus sp. MSt1.</title>
        <authorList>
            <person name="Aw Y.K."/>
            <person name="Ong K.S."/>
            <person name="Gan H.M."/>
            <person name="Lee S.M."/>
        </authorList>
    </citation>
    <scope>NUCLEOTIDE SEQUENCE [LARGE SCALE GENOMIC DNA]</scope>
    <source>
        <strain evidence="1 2">MSt1</strain>
    </source>
</reference>
<dbReference type="eggNOG" id="ENOG503320Z">
    <property type="taxonomic scope" value="Bacteria"/>
</dbReference>
<protein>
    <submittedName>
        <fullName evidence="1">Uncharacterized protein</fullName>
    </submittedName>
</protein>
<proteinExistence type="predicted"/>
<dbReference type="OrthoDB" id="2889126at2"/>
<organism evidence="1 2">
    <name type="scientific">Paenibacillus tyrfis</name>
    <dbReference type="NCBI Taxonomy" id="1501230"/>
    <lineage>
        <taxon>Bacteria</taxon>
        <taxon>Bacillati</taxon>
        <taxon>Bacillota</taxon>
        <taxon>Bacilli</taxon>
        <taxon>Bacillales</taxon>
        <taxon>Paenibacillaceae</taxon>
        <taxon>Paenibacillus</taxon>
    </lineage>
</organism>
<sequence length="81" mass="9422">MIPFENTWPYERIGQDVYVHSCPFCHAANVLLPLKLKDLSELREGVKKLLVFPCCRNKETLVDADQDYLLAGRPLRRYGKE</sequence>
<accession>A0A081NTX9</accession>
<dbReference type="EMBL" id="JNVM01000051">
    <property type="protein sequence ID" value="KEQ21902.1"/>
    <property type="molecule type" value="Genomic_DNA"/>
</dbReference>
<name>A0A081NTX9_9BACL</name>
<evidence type="ECO:0000313" key="2">
    <source>
        <dbReference type="Proteomes" id="UP000028123"/>
    </source>
</evidence>
<dbReference type="AlphaFoldDB" id="A0A081NTX9"/>
<evidence type="ECO:0000313" key="1">
    <source>
        <dbReference type="EMBL" id="KEQ21902.1"/>
    </source>
</evidence>
<comment type="caution">
    <text evidence="1">The sequence shown here is derived from an EMBL/GenBank/DDBJ whole genome shotgun (WGS) entry which is preliminary data.</text>
</comment>
<keyword evidence="2" id="KW-1185">Reference proteome</keyword>
<dbReference type="Proteomes" id="UP000028123">
    <property type="component" value="Unassembled WGS sequence"/>
</dbReference>